<dbReference type="EMBL" id="CAXKWB010010609">
    <property type="protein sequence ID" value="CAL4098640.1"/>
    <property type="molecule type" value="Genomic_DNA"/>
</dbReference>
<dbReference type="AlphaFoldDB" id="A0AAV2QWE3"/>
<feature type="non-terminal residue" evidence="1">
    <location>
        <position position="1"/>
    </location>
</feature>
<proteinExistence type="predicted"/>
<evidence type="ECO:0000313" key="2">
    <source>
        <dbReference type="Proteomes" id="UP001497623"/>
    </source>
</evidence>
<reference evidence="1 2" key="1">
    <citation type="submission" date="2024-05" db="EMBL/GenBank/DDBJ databases">
        <authorList>
            <person name="Wallberg A."/>
        </authorList>
    </citation>
    <scope>NUCLEOTIDE SEQUENCE [LARGE SCALE GENOMIC DNA]</scope>
</reference>
<accession>A0AAV2QWE3</accession>
<comment type="caution">
    <text evidence="1">The sequence shown here is derived from an EMBL/GenBank/DDBJ whole genome shotgun (WGS) entry which is preliminary data.</text>
</comment>
<evidence type="ECO:0000313" key="1">
    <source>
        <dbReference type="EMBL" id="CAL4098640.1"/>
    </source>
</evidence>
<sequence>AGVLVSVQVTHWTTQDQQMEFYSELCLSLLMLVFTVTCEEMLRDVVTGEQPEDIAEEPNGFNTAKEAETTKVPSPFEDFNNLENDSISASESLSLQIVTNETEHIYIHNIGNTSLKKSEYITYNPAFSDNKSENVTDNKKEKVNVSKIISKPENSTQGILQNYDISINKQTMNKQKNIRLKKPAEIFEELLKENAYDEVCGHKSITWLLTEANNSNVPFLLGDCWEYMCKNTYPSVMTGKFDGNTIVWFFAESFECYEALPDNDRNSSLFYKIVDVAEDVKLFFLNPRCPQMMGTVNVFLSLHYTPWGLPISCQEDICLVGSDELHFESIDINLVTQMKSNDNTLRNKCFNDLYKKLGDTNDLYRMNSSVKCRDIKQKNINNYDQNVKYCYSENYPESSPCKTMYVVRNNSYHYQVIIPVRAGECSSLNENEWFELLHSYLSSLHNSSIHKNLHLCLLRKGQRMEYNNNKYVHLLDDMLGHEILFPNISESCVTFFCDSAVQISSSNRRV</sequence>
<protein>
    <submittedName>
        <fullName evidence="1">Uncharacterized protein</fullName>
    </submittedName>
</protein>
<gene>
    <name evidence="1" type="ORF">MNOR_LOCUS16285</name>
</gene>
<name>A0AAV2QWE3_MEGNR</name>
<keyword evidence="2" id="KW-1185">Reference proteome</keyword>
<dbReference type="Proteomes" id="UP001497623">
    <property type="component" value="Unassembled WGS sequence"/>
</dbReference>
<organism evidence="1 2">
    <name type="scientific">Meganyctiphanes norvegica</name>
    <name type="common">Northern krill</name>
    <name type="synonym">Thysanopoda norvegica</name>
    <dbReference type="NCBI Taxonomy" id="48144"/>
    <lineage>
        <taxon>Eukaryota</taxon>
        <taxon>Metazoa</taxon>
        <taxon>Ecdysozoa</taxon>
        <taxon>Arthropoda</taxon>
        <taxon>Crustacea</taxon>
        <taxon>Multicrustacea</taxon>
        <taxon>Malacostraca</taxon>
        <taxon>Eumalacostraca</taxon>
        <taxon>Eucarida</taxon>
        <taxon>Euphausiacea</taxon>
        <taxon>Euphausiidae</taxon>
        <taxon>Meganyctiphanes</taxon>
    </lineage>
</organism>